<dbReference type="InterPro" id="IPR019886">
    <property type="entry name" value="Na_symporter_ssu"/>
</dbReference>
<sequence>MDHGTPPPDPGNQWHRTRRMTAWLMALWFAATFFFIYFARELDRVHLFGWPVSFYMAAQGMMLIYLAIVVIYVRRMRRIEQLVRREQGEHWHGE</sequence>
<dbReference type="Proteomes" id="UP000214747">
    <property type="component" value="Unassembled WGS sequence"/>
</dbReference>
<evidence type="ECO:0000259" key="2">
    <source>
        <dbReference type="Pfam" id="PF13937"/>
    </source>
</evidence>
<feature type="transmembrane region" description="Helical" evidence="1">
    <location>
        <begin position="52"/>
        <end position="73"/>
    </location>
</feature>
<proteinExistence type="predicted"/>
<keyword evidence="1" id="KW-0472">Membrane</keyword>
<dbReference type="Pfam" id="PF13937">
    <property type="entry name" value="DUF4212"/>
    <property type="match status" value="1"/>
</dbReference>
<keyword evidence="1" id="KW-1133">Transmembrane helix</keyword>
<gene>
    <name evidence="3" type="ORF">CEJ45_07630</name>
</gene>
<dbReference type="AlphaFoldDB" id="A0A225SVF8"/>
<organism evidence="3 4">
    <name type="scientific">Herbaspirillum aquaticum</name>
    <dbReference type="NCBI Taxonomy" id="568783"/>
    <lineage>
        <taxon>Bacteria</taxon>
        <taxon>Pseudomonadati</taxon>
        <taxon>Pseudomonadota</taxon>
        <taxon>Betaproteobacteria</taxon>
        <taxon>Burkholderiales</taxon>
        <taxon>Oxalobacteraceae</taxon>
        <taxon>Herbaspirillum</taxon>
    </lineage>
</organism>
<dbReference type="RefSeq" id="WP_088754577.1">
    <property type="nucleotide sequence ID" value="NZ_JARJFG010000013.1"/>
</dbReference>
<keyword evidence="1" id="KW-0812">Transmembrane</keyword>
<protein>
    <submittedName>
        <fullName evidence="3">Sodium:solute symporter</fullName>
    </submittedName>
</protein>
<evidence type="ECO:0000256" key="1">
    <source>
        <dbReference type="SAM" id="Phobius"/>
    </source>
</evidence>
<dbReference type="EMBL" id="NJGV01000006">
    <property type="protein sequence ID" value="OWY35141.1"/>
    <property type="molecule type" value="Genomic_DNA"/>
</dbReference>
<dbReference type="NCBIfam" id="TIGR03647">
    <property type="entry name" value="Na_symport_sm"/>
    <property type="match status" value="1"/>
</dbReference>
<evidence type="ECO:0000313" key="4">
    <source>
        <dbReference type="Proteomes" id="UP000214747"/>
    </source>
</evidence>
<evidence type="ECO:0000313" key="3">
    <source>
        <dbReference type="EMBL" id="OWY35141.1"/>
    </source>
</evidence>
<keyword evidence="4" id="KW-1185">Reference proteome</keyword>
<name>A0A225SVF8_9BURK</name>
<feature type="transmembrane region" description="Helical" evidence="1">
    <location>
        <begin position="21"/>
        <end position="40"/>
    </location>
</feature>
<comment type="caution">
    <text evidence="3">The sequence shown here is derived from an EMBL/GenBank/DDBJ whole genome shotgun (WGS) entry which is preliminary data.</text>
</comment>
<feature type="domain" description="Sodium symporter small subunit" evidence="2">
    <location>
        <begin position="14"/>
        <end position="81"/>
    </location>
</feature>
<reference evidence="3 4" key="1">
    <citation type="journal article" date="2010" name="Int. J. Syst. Evol. Microbiol.">
        <title>Reclassification of Herbaspirillum putei as a later heterotypic synonym of Herbaspirillum huttiense, with the description of H. huttiense subsp. huttiense subsp. nov. and H. huttiense subsp. putei subsp. nov., comb. nov., and description of Herbaspirillum aquaticum sp. nov.</title>
        <authorList>
            <person name="Dobritsa A.P."/>
            <person name="Reddy M.C."/>
            <person name="Samadpour M."/>
        </authorList>
    </citation>
    <scope>NUCLEOTIDE SEQUENCE [LARGE SCALE GENOMIC DNA]</scope>
    <source>
        <strain evidence="3 4">IEH 4430</strain>
    </source>
</reference>
<accession>A0A225SVF8</accession>